<dbReference type="EMBL" id="BFAZ01000011">
    <property type="protein sequence ID" value="GBF44330.1"/>
    <property type="molecule type" value="Genomic_DNA"/>
</dbReference>
<evidence type="ECO:0000313" key="1">
    <source>
        <dbReference type="EMBL" id="GBF44330.1"/>
    </source>
</evidence>
<sequence>MPDISIGDIPDTSILVGSNAQVYIDGKLAAYVDDIDVDENYNQTDIRAIGDFFPKDTKALFFDGSFSGKMWVITDEKDPGSIVKSLPDLTNILTKKGNLWEFREKSTGKRIMRCVAKLNTRRTNISTTQPSVRNVSFKIIRIQHMEGDN</sequence>
<keyword evidence="2" id="KW-1185">Reference proteome</keyword>
<protein>
    <submittedName>
        <fullName evidence="1">Uncharacterized protein</fullName>
    </submittedName>
</protein>
<reference evidence="2" key="1">
    <citation type="journal article" date="2019" name="Microbiol. Immunol.">
        <title>Molecular and phenotypic characterization of Leptospira johnsonii sp. nov., Leptospira ellinghausenii sp. nov. and Leptospira ryugenii sp. nov. isolated from soil and water in Japan.</title>
        <authorList>
            <person name="Masuzawa T."/>
            <person name="Saito M."/>
            <person name="Nakao R."/>
            <person name="Nikaido Y."/>
            <person name="Matsumoto M."/>
            <person name="Ogawa M."/>
            <person name="Yokoyama M."/>
            <person name="Hidaka Y."/>
            <person name="Tomita J."/>
            <person name="Sakakibara K."/>
            <person name="Suzuki K."/>
            <person name="Yasuda S."/>
            <person name="Sato H."/>
            <person name="Yamaguchi M."/>
            <person name="Yoshida S.I."/>
            <person name="Koizumi N."/>
            <person name="Kawamura Y."/>
        </authorList>
    </citation>
    <scope>NUCLEOTIDE SEQUENCE [LARGE SCALE GENOMIC DNA]</scope>
    <source>
        <strain evidence="2">E18</strain>
    </source>
</reference>
<dbReference type="RefSeq" id="WP_108961308.1">
    <property type="nucleotide sequence ID" value="NZ_BFAZ01000011.1"/>
</dbReference>
<dbReference type="AlphaFoldDB" id="A0A2P2DIC9"/>
<dbReference type="Proteomes" id="UP000245206">
    <property type="component" value="Unassembled WGS sequence"/>
</dbReference>
<dbReference type="OrthoDB" id="9863567at2"/>
<proteinExistence type="predicted"/>
<organism evidence="1 2">
    <name type="scientific">Leptospira ellinghausenii</name>
    <dbReference type="NCBI Taxonomy" id="1917822"/>
    <lineage>
        <taxon>Bacteria</taxon>
        <taxon>Pseudomonadati</taxon>
        <taxon>Spirochaetota</taxon>
        <taxon>Spirochaetia</taxon>
        <taxon>Leptospirales</taxon>
        <taxon>Leptospiraceae</taxon>
        <taxon>Leptospira</taxon>
    </lineage>
</organism>
<comment type="caution">
    <text evidence="1">The sequence shown here is derived from an EMBL/GenBank/DDBJ whole genome shotgun (WGS) entry which is preliminary data.</text>
</comment>
<gene>
    <name evidence="1" type="ORF">LPTSP2_36330</name>
</gene>
<evidence type="ECO:0000313" key="2">
    <source>
        <dbReference type="Proteomes" id="UP000245206"/>
    </source>
</evidence>
<accession>A0A2P2DIC9</accession>
<name>A0A2P2DIC9_9LEPT</name>